<evidence type="ECO:0008006" key="4">
    <source>
        <dbReference type="Google" id="ProtNLM"/>
    </source>
</evidence>
<dbReference type="AlphaFoldDB" id="A0AAN1WEC7"/>
<reference evidence="2 3" key="1">
    <citation type="journal article" date="2022" name="IScience">
        <title>An ultrasensitive nanofiber-based assay for enzymatic hydrolysis and deep-sea microbial degradation of cellulose.</title>
        <authorList>
            <person name="Tsudome M."/>
            <person name="Tachioka M."/>
            <person name="Miyazaki M."/>
            <person name="Uchimura K."/>
            <person name="Tsuda M."/>
            <person name="Takaki Y."/>
            <person name="Deguchi S."/>
        </authorList>
    </citation>
    <scope>NUCLEOTIDE SEQUENCE [LARGE SCALE GENOMIC DNA]</scope>
    <source>
        <strain evidence="2 3">GE09</strain>
    </source>
</reference>
<evidence type="ECO:0000256" key="1">
    <source>
        <dbReference type="SAM" id="SignalP"/>
    </source>
</evidence>
<dbReference type="Proteomes" id="UP001320119">
    <property type="component" value="Chromosome"/>
</dbReference>
<dbReference type="RefSeq" id="WP_236985532.1">
    <property type="nucleotide sequence ID" value="NZ_AP023086.1"/>
</dbReference>
<accession>A0AAN1WEC7</accession>
<protein>
    <recommendedName>
        <fullName evidence="4">Porin</fullName>
    </recommendedName>
</protein>
<feature type="chain" id="PRO_5042841830" description="Porin" evidence="1">
    <location>
        <begin position="20"/>
        <end position="232"/>
    </location>
</feature>
<dbReference type="Pfam" id="PF16956">
    <property type="entry name" value="Porin_7"/>
    <property type="match status" value="1"/>
</dbReference>
<proteinExistence type="predicted"/>
<gene>
    <name evidence="2" type="ORF">MARGE09_P0221</name>
</gene>
<keyword evidence="3" id="KW-1185">Reference proteome</keyword>
<sequence length="232" mass="25217">MKKLLAASLVALASSSVAAQDYQYEIGVEYESNDAASAAGILGQGFFSKVETEGHALRESAYMERKSNIYASYVNEDYDAGGSENASSIGGELYIPKAYLFLGAQYISAGDGDWGLTLGVTPVKGLRITTQYWDEPGYDFNLQGKYVADLAGGDAINIELGYYDGEVDDTVSLEFDYYFGPSFSLGAIIANTVDTDYTIKAEKFFADRFSVNASYMFGEYDDTWGIGAAVRF</sequence>
<keyword evidence="1" id="KW-0732">Signal</keyword>
<dbReference type="InterPro" id="IPR031593">
    <property type="entry name" value="Porin_7"/>
</dbReference>
<evidence type="ECO:0000313" key="3">
    <source>
        <dbReference type="Proteomes" id="UP001320119"/>
    </source>
</evidence>
<feature type="signal peptide" evidence="1">
    <location>
        <begin position="1"/>
        <end position="19"/>
    </location>
</feature>
<dbReference type="KEGG" id="marq:MARGE09_P0221"/>
<organism evidence="2 3">
    <name type="scientific">Marinagarivorans cellulosilyticus</name>
    <dbReference type="NCBI Taxonomy" id="2721545"/>
    <lineage>
        <taxon>Bacteria</taxon>
        <taxon>Pseudomonadati</taxon>
        <taxon>Pseudomonadota</taxon>
        <taxon>Gammaproteobacteria</taxon>
        <taxon>Cellvibrionales</taxon>
        <taxon>Cellvibrionaceae</taxon>
        <taxon>Marinagarivorans</taxon>
    </lineage>
</organism>
<evidence type="ECO:0000313" key="2">
    <source>
        <dbReference type="EMBL" id="BCD96022.1"/>
    </source>
</evidence>
<name>A0AAN1WEC7_9GAMM</name>
<dbReference type="EMBL" id="AP023086">
    <property type="protein sequence ID" value="BCD96022.1"/>
    <property type="molecule type" value="Genomic_DNA"/>
</dbReference>